<keyword evidence="4" id="KW-1185">Reference proteome</keyword>
<feature type="domain" description="PPM-type phosphatase" evidence="2">
    <location>
        <begin position="16"/>
        <end position="68"/>
    </location>
</feature>
<dbReference type="Gene3D" id="3.60.40.10">
    <property type="entry name" value="PPM-type phosphatase domain"/>
    <property type="match status" value="1"/>
</dbReference>
<sequence length="83" mass="9604">MIKSASTMFTLLRMLLYSFRTMLIANVGDCRAMEIKLSKDHKPSCTFERLRIEKLGGVIYDGYVNYDLDFCYACIQYKSSIVI</sequence>
<reference evidence="3 4" key="1">
    <citation type="submission" date="2018-10" db="EMBL/GenBank/DDBJ databases">
        <title>A high-quality apple genome assembly.</title>
        <authorList>
            <person name="Hu J."/>
        </authorList>
    </citation>
    <scope>NUCLEOTIDE SEQUENCE [LARGE SCALE GENOMIC DNA]</scope>
    <source>
        <strain evidence="4">cv. HFTH1</strain>
        <tissue evidence="3">Young leaf</tissue>
    </source>
</reference>
<comment type="caution">
    <text evidence="3">The sequence shown here is derived from an EMBL/GenBank/DDBJ whole genome shotgun (WGS) entry which is preliminary data.</text>
</comment>
<dbReference type="AlphaFoldDB" id="A0A498JUZ5"/>
<organism evidence="3 4">
    <name type="scientific">Malus domestica</name>
    <name type="common">Apple</name>
    <name type="synonym">Pyrus malus</name>
    <dbReference type="NCBI Taxonomy" id="3750"/>
    <lineage>
        <taxon>Eukaryota</taxon>
        <taxon>Viridiplantae</taxon>
        <taxon>Streptophyta</taxon>
        <taxon>Embryophyta</taxon>
        <taxon>Tracheophyta</taxon>
        <taxon>Spermatophyta</taxon>
        <taxon>Magnoliopsida</taxon>
        <taxon>eudicotyledons</taxon>
        <taxon>Gunneridae</taxon>
        <taxon>Pentapetalae</taxon>
        <taxon>rosids</taxon>
        <taxon>fabids</taxon>
        <taxon>Rosales</taxon>
        <taxon>Rosaceae</taxon>
        <taxon>Amygdaloideae</taxon>
        <taxon>Maleae</taxon>
        <taxon>Malus</taxon>
    </lineage>
</organism>
<evidence type="ECO:0000256" key="1">
    <source>
        <dbReference type="SAM" id="SignalP"/>
    </source>
</evidence>
<dbReference type="Pfam" id="PF00481">
    <property type="entry name" value="PP2C"/>
    <property type="match status" value="1"/>
</dbReference>
<evidence type="ECO:0000259" key="2">
    <source>
        <dbReference type="Pfam" id="PF00481"/>
    </source>
</evidence>
<proteinExistence type="predicted"/>
<name>A0A498JUZ5_MALDO</name>
<keyword evidence="1" id="KW-0732">Signal</keyword>
<feature type="chain" id="PRO_5019727304" description="PPM-type phosphatase domain-containing protein" evidence="1">
    <location>
        <begin position="33"/>
        <end position="83"/>
    </location>
</feature>
<evidence type="ECO:0000313" key="4">
    <source>
        <dbReference type="Proteomes" id="UP000290289"/>
    </source>
</evidence>
<dbReference type="Proteomes" id="UP000290289">
    <property type="component" value="Chromosome 5"/>
</dbReference>
<dbReference type="EMBL" id="RDQH01000331">
    <property type="protein sequence ID" value="RXH99709.1"/>
    <property type="molecule type" value="Genomic_DNA"/>
</dbReference>
<evidence type="ECO:0000313" key="3">
    <source>
        <dbReference type="EMBL" id="RXH99709.1"/>
    </source>
</evidence>
<protein>
    <recommendedName>
        <fullName evidence="2">PPM-type phosphatase domain-containing protein</fullName>
    </recommendedName>
</protein>
<gene>
    <name evidence="3" type="ORF">DVH24_021511</name>
</gene>
<feature type="signal peptide" evidence="1">
    <location>
        <begin position="1"/>
        <end position="32"/>
    </location>
</feature>
<dbReference type="SUPFAM" id="SSF81606">
    <property type="entry name" value="PP2C-like"/>
    <property type="match status" value="1"/>
</dbReference>
<dbReference type="InterPro" id="IPR036457">
    <property type="entry name" value="PPM-type-like_dom_sf"/>
</dbReference>
<dbReference type="STRING" id="3750.A0A498JUZ5"/>
<dbReference type="InterPro" id="IPR001932">
    <property type="entry name" value="PPM-type_phosphatase-like_dom"/>
</dbReference>
<accession>A0A498JUZ5</accession>